<dbReference type="Proteomes" id="UP000886069">
    <property type="component" value="Unassembled WGS sequence"/>
</dbReference>
<dbReference type="AlphaFoldDB" id="A0A7V2AVK2"/>
<evidence type="ECO:0000259" key="2">
    <source>
        <dbReference type="Pfam" id="PF08338"/>
    </source>
</evidence>
<feature type="domain" description="DUF1731" evidence="2">
    <location>
        <begin position="139"/>
        <end position="185"/>
    </location>
</feature>
<feature type="region of interest" description="Disordered" evidence="1">
    <location>
        <begin position="1"/>
        <end position="20"/>
    </location>
</feature>
<dbReference type="InterPro" id="IPR036291">
    <property type="entry name" value="NAD(P)-bd_dom_sf"/>
</dbReference>
<dbReference type="PANTHER" id="PTHR11092:SF0">
    <property type="entry name" value="EPIMERASE FAMILY PROTEIN SDR39U1"/>
    <property type="match status" value="1"/>
</dbReference>
<evidence type="ECO:0000256" key="1">
    <source>
        <dbReference type="SAM" id="MobiDB-lite"/>
    </source>
</evidence>
<proteinExistence type="predicted"/>
<gene>
    <name evidence="3" type="ORF">ENO08_06375</name>
</gene>
<dbReference type="SUPFAM" id="SSF51735">
    <property type="entry name" value="NAD(P)-binding Rossmann-fold domains"/>
    <property type="match status" value="1"/>
</dbReference>
<protein>
    <submittedName>
        <fullName evidence="3">TIGR01777 family protein</fullName>
    </submittedName>
</protein>
<dbReference type="Gene3D" id="3.40.50.720">
    <property type="entry name" value="NAD(P)-binding Rossmann-like Domain"/>
    <property type="match status" value="1"/>
</dbReference>
<reference evidence="3" key="1">
    <citation type="journal article" date="2020" name="mSystems">
        <title>Genome- and Community-Level Interaction Insights into Carbon Utilization and Element Cycling Functions of Hydrothermarchaeota in Hydrothermal Sediment.</title>
        <authorList>
            <person name="Zhou Z."/>
            <person name="Liu Y."/>
            <person name="Xu W."/>
            <person name="Pan J."/>
            <person name="Luo Z.H."/>
            <person name="Li M."/>
        </authorList>
    </citation>
    <scope>NUCLEOTIDE SEQUENCE [LARGE SCALE GENOMIC DNA]</scope>
    <source>
        <strain evidence="3">SpSt-1233</strain>
    </source>
</reference>
<dbReference type="EMBL" id="DSEC01000453">
    <property type="protein sequence ID" value="HER44068.1"/>
    <property type="molecule type" value="Genomic_DNA"/>
</dbReference>
<dbReference type="InterPro" id="IPR010099">
    <property type="entry name" value="SDR39U1"/>
</dbReference>
<sequence>ASAIGYYGDRGEETLDESSPKGEGFLADVATLWEKSTAEVESLGTRRAVIRTALVLARDAEFIRRITLPFKLFVGGPQGGGGQWTSWIHIEDEARAIVFLLERPDLSGIFNLASPDTVRNKELARAIGRVMRRPAMVGVPAVILKAAFGEMAGDLMLASQKVMPKRLLESGFTFAYADIDAALEEVLAGAEGRAGKE</sequence>
<organism evidence="3">
    <name type="scientific">Eiseniibacteriota bacterium</name>
    <dbReference type="NCBI Taxonomy" id="2212470"/>
    <lineage>
        <taxon>Bacteria</taxon>
        <taxon>Candidatus Eiseniibacteriota</taxon>
    </lineage>
</organism>
<comment type="caution">
    <text evidence="3">The sequence shown here is derived from an EMBL/GenBank/DDBJ whole genome shotgun (WGS) entry which is preliminary data.</text>
</comment>
<dbReference type="PANTHER" id="PTHR11092">
    <property type="entry name" value="SUGAR NUCLEOTIDE EPIMERASE RELATED"/>
    <property type="match status" value="1"/>
</dbReference>
<name>A0A7V2AVK2_UNCEI</name>
<dbReference type="InterPro" id="IPR013549">
    <property type="entry name" value="DUF1731"/>
</dbReference>
<dbReference type="Pfam" id="PF08338">
    <property type="entry name" value="DUF1731"/>
    <property type="match status" value="1"/>
</dbReference>
<dbReference type="NCBIfam" id="TIGR01777">
    <property type="entry name" value="yfcH"/>
    <property type="match status" value="1"/>
</dbReference>
<accession>A0A7V2AVK2</accession>
<feature type="non-terminal residue" evidence="3">
    <location>
        <position position="1"/>
    </location>
</feature>
<evidence type="ECO:0000313" key="3">
    <source>
        <dbReference type="EMBL" id="HER44068.1"/>
    </source>
</evidence>